<feature type="chain" id="PRO_5002515392" evidence="2">
    <location>
        <begin position="29"/>
        <end position="303"/>
    </location>
</feature>
<dbReference type="AlphaFoldDB" id="A0A0F7FAG7"/>
<organism evidence="3 4">
    <name type="scientific">Paenibacillus durus ATCC 35681</name>
    <dbReference type="NCBI Taxonomy" id="1333534"/>
    <lineage>
        <taxon>Bacteria</taxon>
        <taxon>Bacillati</taxon>
        <taxon>Bacillota</taxon>
        <taxon>Bacilli</taxon>
        <taxon>Bacillales</taxon>
        <taxon>Paenibacillaceae</taxon>
        <taxon>Paenibacillus</taxon>
    </lineage>
</organism>
<feature type="coiled-coil region" evidence="1">
    <location>
        <begin position="36"/>
        <end position="97"/>
    </location>
</feature>
<dbReference type="EMBL" id="CP011114">
    <property type="protein sequence ID" value="AKG35662.1"/>
    <property type="molecule type" value="Genomic_DNA"/>
</dbReference>
<evidence type="ECO:0000313" key="3">
    <source>
        <dbReference type="EMBL" id="AKG35662.1"/>
    </source>
</evidence>
<name>A0A0F7FAG7_PAEDU</name>
<dbReference type="PATRIC" id="fig|1333534.5.peg.3235"/>
<evidence type="ECO:0000256" key="1">
    <source>
        <dbReference type="SAM" id="Coils"/>
    </source>
</evidence>
<sequence length="303" mass="33996">MKNVVKKALMCVVMFAMIGSVSTSLVHASSIEQTENEQLQTVSDKANEKINKLDAEINALEQKEMEKARKETEGKSAEEIEQIINTFKAEIEEKTIKIQSKYGFEPVPNSAPDFTPMVGSDNISLSDGLTYDSSTGVYCFTGSWNWVDNQYDLTVDLEDLAAVRMTNPTGYLITKSYAKTFDQLGQQTGYVDYNGQQTTDSRITKRFEDSAGVVFNVRDGYYVTQFPIYYTDNGKITMYFKKSSSTAGSNKVLLDFHHNWKQYDWSASASFNNIGLTGAGYSLNVSYTKANYNWQRVSGGRVL</sequence>
<accession>A0A0F7FAG7</accession>
<evidence type="ECO:0000256" key="2">
    <source>
        <dbReference type="SAM" id="SignalP"/>
    </source>
</evidence>
<dbReference type="OrthoDB" id="10008871at2"/>
<dbReference type="Proteomes" id="UP000034189">
    <property type="component" value="Chromosome"/>
</dbReference>
<protein>
    <submittedName>
        <fullName evidence="3">Uncharacterized protein</fullName>
    </submittedName>
</protein>
<keyword evidence="1" id="KW-0175">Coiled coil</keyword>
<dbReference type="RefSeq" id="WP_025696335.1">
    <property type="nucleotide sequence ID" value="NZ_ASQQ01000437.1"/>
</dbReference>
<proteinExistence type="predicted"/>
<evidence type="ECO:0000313" key="4">
    <source>
        <dbReference type="Proteomes" id="UP000034189"/>
    </source>
</evidence>
<keyword evidence="2" id="KW-0732">Signal</keyword>
<gene>
    <name evidence="3" type="ORF">VK70_14670</name>
</gene>
<reference evidence="3 4" key="2">
    <citation type="journal article" date="2016" name="Genome Announc.">
        <title>Genome Sequence of a Gram-Positive Diazotroph, Paenibacillus durus Type Strain ATCC 35681.</title>
        <authorList>
            <person name="Halim M.A."/>
            <person name="Rahman A.Y."/>
            <person name="Sim K.S."/>
            <person name="Yam H.C."/>
            <person name="Rahim A.A."/>
            <person name="Ghazali A.H."/>
            <person name="Najimudin N."/>
        </authorList>
    </citation>
    <scope>NUCLEOTIDE SEQUENCE [LARGE SCALE GENOMIC DNA]</scope>
    <source>
        <strain evidence="3 4">ATCC 35681</strain>
    </source>
</reference>
<feature type="signal peptide" evidence="2">
    <location>
        <begin position="1"/>
        <end position="28"/>
    </location>
</feature>
<dbReference type="HOGENOM" id="CLU_917782_0_0_9"/>
<reference evidence="3 4" key="1">
    <citation type="submission" date="2015-03" db="EMBL/GenBank/DDBJ databases">
        <authorList>
            <person name="Abdul Halim M."/>
        </authorList>
    </citation>
    <scope>NUCLEOTIDE SEQUENCE [LARGE SCALE GENOMIC DNA]</scope>
    <source>
        <strain evidence="3 4">ATCC 35681</strain>
    </source>
</reference>